<gene>
    <name evidence="10" type="ORF">BP5796_04354</name>
</gene>
<dbReference type="InterPro" id="IPR017972">
    <property type="entry name" value="Cyt_P450_CS"/>
</dbReference>
<dbReference type="InterPro" id="IPR001128">
    <property type="entry name" value="Cyt_P450"/>
</dbReference>
<dbReference type="PRINTS" id="PR00385">
    <property type="entry name" value="P450"/>
</dbReference>
<dbReference type="EMBL" id="PDLN01000005">
    <property type="protein sequence ID" value="RDW86029.1"/>
    <property type="molecule type" value="Genomic_DNA"/>
</dbReference>
<dbReference type="GO" id="GO:0004497">
    <property type="term" value="F:monooxygenase activity"/>
    <property type="evidence" value="ECO:0007669"/>
    <property type="project" value="UniProtKB-KW"/>
</dbReference>
<keyword evidence="3 8" id="KW-0349">Heme</keyword>
<accession>A0A3D8SI71</accession>
<keyword evidence="4 8" id="KW-0479">Metal-binding</keyword>
<dbReference type="Pfam" id="PF00067">
    <property type="entry name" value="p450"/>
    <property type="match status" value="1"/>
</dbReference>
<proteinExistence type="inferred from homology"/>
<organism evidence="10 11">
    <name type="scientific">Coleophoma crateriformis</name>
    <dbReference type="NCBI Taxonomy" id="565419"/>
    <lineage>
        <taxon>Eukaryota</taxon>
        <taxon>Fungi</taxon>
        <taxon>Dikarya</taxon>
        <taxon>Ascomycota</taxon>
        <taxon>Pezizomycotina</taxon>
        <taxon>Leotiomycetes</taxon>
        <taxon>Helotiales</taxon>
        <taxon>Dermateaceae</taxon>
        <taxon>Coleophoma</taxon>
    </lineage>
</organism>
<evidence type="ECO:0000256" key="7">
    <source>
        <dbReference type="ARBA" id="ARBA00023033"/>
    </source>
</evidence>
<dbReference type="GO" id="GO:0016705">
    <property type="term" value="F:oxidoreductase activity, acting on paired donors, with incorporation or reduction of molecular oxygen"/>
    <property type="evidence" value="ECO:0007669"/>
    <property type="project" value="InterPro"/>
</dbReference>
<dbReference type="PANTHER" id="PTHR24305:SF29">
    <property type="entry name" value="BENZOATE-PARA-HYDROXYLASE"/>
    <property type="match status" value="1"/>
</dbReference>
<evidence type="ECO:0000256" key="1">
    <source>
        <dbReference type="ARBA" id="ARBA00001971"/>
    </source>
</evidence>
<sequence length="504" mass="56562">MGLLKSISESSALPNQPWNSQLVIIVYAVSQVIYNLYFHPLSGFPGSKLAAISHIFYARAVVGAGGSEEHVVKALHEKHDVLSDVVRWSPNELSFSSAAAWQDIYGTQRSGDIFVKDHNLKAPNIVFEKDPAKHLQAKKMLSHAFSPKALREQEDVILKYADMLMVAILEQSRKGPINLIDFYEWFTFDVLGELCFSEPFGSVEARKSDEWVATVLKMVKFVACDSAIYHLSPLVEAAIPYFMPAEFSKGMLSHVTQSKAKIIKRRDRGEKDRKDFCSYLFEIQKEMKQSDWELTANSQALIIAGSETVATTLSAMTHWLCKIPRAYLKLKEEVRSRFNSASEITSQSATFPYLTAVIHETLRIVPPVSHATPRTTPKGGKTVGGVFVPRGTSVSVAPFATTHNPKNFKDPDIFRPERWMDPKCTDKLNASNPFSLGPRACMGQNMAWIELRILAAKMIFLFDFEAIDKEIDWGRDVKSLGLWLKPALMTVVTPRNIPSQQMSI</sequence>
<dbReference type="AlphaFoldDB" id="A0A3D8SI71"/>
<name>A0A3D8SI71_9HELO</name>
<dbReference type="PRINTS" id="PR00463">
    <property type="entry name" value="EP450I"/>
</dbReference>
<keyword evidence="11" id="KW-1185">Reference proteome</keyword>
<comment type="caution">
    <text evidence="10">The sequence shown here is derived from an EMBL/GenBank/DDBJ whole genome shotgun (WGS) entry which is preliminary data.</text>
</comment>
<dbReference type="CDD" id="cd11058">
    <property type="entry name" value="CYP60B-like"/>
    <property type="match status" value="1"/>
</dbReference>
<evidence type="ECO:0000313" key="10">
    <source>
        <dbReference type="EMBL" id="RDW86029.1"/>
    </source>
</evidence>
<evidence type="ECO:0000256" key="2">
    <source>
        <dbReference type="ARBA" id="ARBA00010617"/>
    </source>
</evidence>
<evidence type="ECO:0000256" key="9">
    <source>
        <dbReference type="RuleBase" id="RU000461"/>
    </source>
</evidence>
<dbReference type="Gene3D" id="1.10.630.10">
    <property type="entry name" value="Cytochrome P450"/>
    <property type="match status" value="1"/>
</dbReference>
<evidence type="ECO:0000256" key="5">
    <source>
        <dbReference type="ARBA" id="ARBA00023002"/>
    </source>
</evidence>
<keyword evidence="7 9" id="KW-0503">Monooxygenase</keyword>
<dbReference type="Proteomes" id="UP000256328">
    <property type="component" value="Unassembled WGS sequence"/>
</dbReference>
<protein>
    <submittedName>
        <fullName evidence="10">Cytochrome P450-6</fullName>
    </submittedName>
</protein>
<keyword evidence="5 9" id="KW-0560">Oxidoreductase</keyword>
<keyword evidence="6 8" id="KW-0408">Iron</keyword>
<evidence type="ECO:0000313" key="11">
    <source>
        <dbReference type="Proteomes" id="UP000256328"/>
    </source>
</evidence>
<dbReference type="OrthoDB" id="1470350at2759"/>
<evidence type="ECO:0000256" key="3">
    <source>
        <dbReference type="ARBA" id="ARBA00022617"/>
    </source>
</evidence>
<feature type="binding site" description="axial binding residue" evidence="8">
    <location>
        <position position="441"/>
    </location>
    <ligand>
        <name>heme</name>
        <dbReference type="ChEBI" id="CHEBI:30413"/>
    </ligand>
    <ligandPart>
        <name>Fe</name>
        <dbReference type="ChEBI" id="CHEBI:18248"/>
    </ligandPart>
</feature>
<comment type="cofactor">
    <cofactor evidence="1 8">
        <name>heme</name>
        <dbReference type="ChEBI" id="CHEBI:30413"/>
    </cofactor>
</comment>
<dbReference type="PANTHER" id="PTHR24305">
    <property type="entry name" value="CYTOCHROME P450"/>
    <property type="match status" value="1"/>
</dbReference>
<dbReference type="InterPro" id="IPR050121">
    <property type="entry name" value="Cytochrome_P450_monoxygenase"/>
</dbReference>
<dbReference type="PROSITE" id="PS00086">
    <property type="entry name" value="CYTOCHROME_P450"/>
    <property type="match status" value="1"/>
</dbReference>
<evidence type="ECO:0000256" key="8">
    <source>
        <dbReference type="PIRSR" id="PIRSR602401-1"/>
    </source>
</evidence>
<evidence type="ECO:0000256" key="4">
    <source>
        <dbReference type="ARBA" id="ARBA00022723"/>
    </source>
</evidence>
<evidence type="ECO:0000256" key="6">
    <source>
        <dbReference type="ARBA" id="ARBA00023004"/>
    </source>
</evidence>
<dbReference type="InterPro" id="IPR002401">
    <property type="entry name" value="Cyt_P450_E_grp-I"/>
</dbReference>
<dbReference type="InterPro" id="IPR036396">
    <property type="entry name" value="Cyt_P450_sf"/>
</dbReference>
<dbReference type="GO" id="GO:0005506">
    <property type="term" value="F:iron ion binding"/>
    <property type="evidence" value="ECO:0007669"/>
    <property type="project" value="InterPro"/>
</dbReference>
<dbReference type="SUPFAM" id="SSF48264">
    <property type="entry name" value="Cytochrome P450"/>
    <property type="match status" value="1"/>
</dbReference>
<reference evidence="10 11" key="1">
    <citation type="journal article" date="2018" name="IMA Fungus">
        <title>IMA Genome-F 9: Draft genome sequence of Annulohypoxylon stygium, Aspergillus mulundensis, Berkeleyomyces basicola (syn. Thielaviopsis basicola), Ceratocystis smalleyi, two Cercospora beticola strains, Coleophoma cylindrospora, Fusarium fracticaudum, Phialophora cf. hyalina, and Morchella septimelata.</title>
        <authorList>
            <person name="Wingfield B.D."/>
            <person name="Bills G.F."/>
            <person name="Dong Y."/>
            <person name="Huang W."/>
            <person name="Nel W.J."/>
            <person name="Swalarsk-Parry B.S."/>
            <person name="Vaghefi N."/>
            <person name="Wilken P.M."/>
            <person name="An Z."/>
            <person name="de Beer Z.W."/>
            <person name="De Vos L."/>
            <person name="Chen L."/>
            <person name="Duong T.A."/>
            <person name="Gao Y."/>
            <person name="Hammerbacher A."/>
            <person name="Kikkert J.R."/>
            <person name="Li Y."/>
            <person name="Li H."/>
            <person name="Li K."/>
            <person name="Li Q."/>
            <person name="Liu X."/>
            <person name="Ma X."/>
            <person name="Naidoo K."/>
            <person name="Pethybridge S.J."/>
            <person name="Sun J."/>
            <person name="Steenkamp E.T."/>
            <person name="van der Nest M.A."/>
            <person name="van Wyk S."/>
            <person name="Wingfield M.J."/>
            <person name="Xiong C."/>
            <person name="Yue Q."/>
            <person name="Zhang X."/>
        </authorList>
    </citation>
    <scope>NUCLEOTIDE SEQUENCE [LARGE SCALE GENOMIC DNA]</scope>
    <source>
        <strain evidence="10 11">BP5796</strain>
    </source>
</reference>
<comment type="similarity">
    <text evidence="2 9">Belongs to the cytochrome P450 family.</text>
</comment>
<dbReference type="GO" id="GO:0020037">
    <property type="term" value="F:heme binding"/>
    <property type="evidence" value="ECO:0007669"/>
    <property type="project" value="InterPro"/>
</dbReference>